<organism evidence="3 4">
    <name type="scientific">Tepidiphilus thermophilus</name>
    <dbReference type="NCBI Taxonomy" id="876478"/>
    <lineage>
        <taxon>Bacteria</taxon>
        <taxon>Pseudomonadati</taxon>
        <taxon>Pseudomonadota</taxon>
        <taxon>Hydrogenophilia</taxon>
        <taxon>Hydrogenophilales</taxon>
        <taxon>Hydrogenophilaceae</taxon>
        <taxon>Tepidiphilus</taxon>
    </lineage>
</organism>
<reference evidence="4" key="1">
    <citation type="submission" date="2015-08" db="EMBL/GenBank/DDBJ databases">
        <authorList>
            <person name="Babu N.S."/>
            <person name="Beckwith C.J."/>
            <person name="Beseler K.G."/>
            <person name="Brison A."/>
            <person name="Carone J.V."/>
            <person name="Caskin T.P."/>
            <person name="Diamond M."/>
            <person name="Durham M.E."/>
            <person name="Foxe J.M."/>
            <person name="Go M."/>
            <person name="Henderson B.A."/>
            <person name="Jones I.B."/>
            <person name="McGettigan J.A."/>
            <person name="Micheletti S.J."/>
            <person name="Nasrallah M.E."/>
            <person name="Ortiz D."/>
            <person name="Piller C.R."/>
            <person name="Privatt S.R."/>
            <person name="Schneider S.L."/>
            <person name="Sharp S."/>
            <person name="Smith T.C."/>
            <person name="Stanton J.D."/>
            <person name="Ullery H.E."/>
            <person name="Wilson R.J."/>
            <person name="Serrano M.G."/>
            <person name="Buck G."/>
            <person name="Lee V."/>
            <person name="Wang Y."/>
            <person name="Carvalho R."/>
            <person name="Voegtly L."/>
            <person name="Shi R."/>
            <person name="Duckworth R."/>
            <person name="Johnson A."/>
            <person name="Loviza R."/>
            <person name="Walstead R."/>
            <person name="Shah Z."/>
            <person name="Kiflezghi M."/>
            <person name="Wade K."/>
            <person name="Ball S.L."/>
            <person name="Bradley K.W."/>
            <person name="Asai D.J."/>
            <person name="Bowman C.A."/>
            <person name="Russell D.A."/>
            <person name="Pope W.H."/>
            <person name="Jacobs-Sera D."/>
            <person name="Hendrix R.W."/>
            <person name="Hatfull G.F."/>
        </authorList>
    </citation>
    <scope>NUCLEOTIDE SEQUENCE [LARGE SCALE GENOMIC DNA]</scope>
    <source>
        <strain evidence="4">JCM 19170</strain>
    </source>
</reference>
<dbReference type="OrthoDB" id="5296580at2"/>
<keyword evidence="2" id="KW-0732">Signal</keyword>
<evidence type="ECO:0000313" key="3">
    <source>
        <dbReference type="EMBL" id="CUB05772.1"/>
    </source>
</evidence>
<protein>
    <submittedName>
        <fullName evidence="3">Tfp pilus assembly protein PilP</fullName>
    </submittedName>
</protein>
<feature type="region of interest" description="Disordered" evidence="1">
    <location>
        <begin position="71"/>
        <end position="99"/>
    </location>
</feature>
<dbReference type="Gene3D" id="2.30.30.830">
    <property type="match status" value="1"/>
</dbReference>
<feature type="chain" id="PRO_5005505823" evidence="2">
    <location>
        <begin position="25"/>
        <end position="180"/>
    </location>
</feature>
<evidence type="ECO:0000313" key="4">
    <source>
        <dbReference type="Proteomes" id="UP000182108"/>
    </source>
</evidence>
<dbReference type="InterPro" id="IPR007446">
    <property type="entry name" value="PilP"/>
</dbReference>
<dbReference type="EMBL" id="CYHH01000002">
    <property type="protein sequence ID" value="CUB05772.1"/>
    <property type="molecule type" value="Genomic_DNA"/>
</dbReference>
<dbReference type="RefSeq" id="WP_055422856.1">
    <property type="nucleotide sequence ID" value="NZ_CYHH01000002.1"/>
</dbReference>
<dbReference type="Pfam" id="PF04351">
    <property type="entry name" value="PilP"/>
    <property type="match status" value="1"/>
</dbReference>
<dbReference type="PIRSF" id="PIRSF016481">
    <property type="entry name" value="Pilus_assembly_PilP"/>
    <property type="match status" value="1"/>
</dbReference>
<evidence type="ECO:0000256" key="1">
    <source>
        <dbReference type="SAM" id="MobiDB-lite"/>
    </source>
</evidence>
<sequence length="180" mass="19799">MSFPSLPAFASVLAAFLLTGCVEAPPSDVTDIQQWMEESARGLKGRVPPLPEVKPFPPVAYKAQDLTDPFDPGRLAPPALKSAKGGGLPAPDMNRPREPLERFSLEELKLRGVLRRGKEIRALIEAPDGVYPVSVGSYLGQNFGRVVAIEDTKLKIEEMVQDAEQRWVKRPVELNLEGKQ</sequence>
<gene>
    <name evidence="3" type="ORF">Ga0061068_102135</name>
</gene>
<proteinExistence type="predicted"/>
<keyword evidence="4" id="KW-1185">Reference proteome</keyword>
<name>A0A0K6IR31_9PROT</name>
<dbReference type="Proteomes" id="UP000182108">
    <property type="component" value="Unassembled WGS sequence"/>
</dbReference>
<dbReference type="AlphaFoldDB" id="A0A0K6IR31"/>
<evidence type="ECO:0000256" key="2">
    <source>
        <dbReference type="SAM" id="SignalP"/>
    </source>
</evidence>
<feature type="signal peptide" evidence="2">
    <location>
        <begin position="1"/>
        <end position="24"/>
    </location>
</feature>
<accession>A0A0K6IR31</accession>